<dbReference type="GO" id="GO:0005886">
    <property type="term" value="C:plasma membrane"/>
    <property type="evidence" value="ECO:0007669"/>
    <property type="project" value="UniProtKB-SubCell"/>
</dbReference>
<dbReference type="SUPFAM" id="SSF103481">
    <property type="entry name" value="Multidrug resistance efflux transporter EmrE"/>
    <property type="match status" value="2"/>
</dbReference>
<keyword evidence="10 11" id="KW-0472">Membrane</keyword>
<comment type="caution">
    <text evidence="13">The sequence shown here is derived from an EMBL/GenBank/DDBJ whole genome shotgun (WGS) entry which is preliminary data.</text>
</comment>
<feature type="domain" description="EamA" evidence="12">
    <location>
        <begin position="8"/>
        <end position="129"/>
    </location>
</feature>
<evidence type="ECO:0000256" key="1">
    <source>
        <dbReference type="ARBA" id="ARBA00004651"/>
    </source>
</evidence>
<feature type="transmembrane region" description="Helical" evidence="11">
    <location>
        <begin position="202"/>
        <end position="223"/>
    </location>
</feature>
<proteinExistence type="predicted"/>
<accession>A0A0W0I5U3</accession>
<evidence type="ECO:0000256" key="5">
    <source>
        <dbReference type="ARBA" id="ARBA00022556"/>
    </source>
</evidence>
<evidence type="ECO:0000256" key="4">
    <source>
        <dbReference type="ARBA" id="ARBA00022519"/>
    </source>
</evidence>
<evidence type="ECO:0000256" key="11">
    <source>
        <dbReference type="SAM" id="Phobius"/>
    </source>
</evidence>
<dbReference type="InterPro" id="IPR000390">
    <property type="entry name" value="Small_drug/metabolite_transptr"/>
</dbReference>
<evidence type="ECO:0000256" key="6">
    <source>
        <dbReference type="ARBA" id="ARBA00022692"/>
    </source>
</evidence>
<evidence type="ECO:0000259" key="12">
    <source>
        <dbReference type="Pfam" id="PF00892"/>
    </source>
</evidence>
<dbReference type="EMBL" id="LKEF01000001">
    <property type="protein sequence ID" value="KTB68456.1"/>
    <property type="molecule type" value="Genomic_DNA"/>
</dbReference>
<dbReference type="InterPro" id="IPR000620">
    <property type="entry name" value="EamA_dom"/>
</dbReference>
<dbReference type="InterPro" id="IPR037185">
    <property type="entry name" value="EmrE-like"/>
</dbReference>
<comment type="subcellular location">
    <subcellularLocation>
        <location evidence="1">Cell membrane</location>
        <topology evidence="1">Multi-pass membrane protein</topology>
    </subcellularLocation>
</comment>
<protein>
    <recommendedName>
        <fullName evidence="12">EamA domain-containing protein</fullName>
    </recommendedName>
</protein>
<dbReference type="Pfam" id="PF00892">
    <property type="entry name" value="EamA"/>
    <property type="match status" value="2"/>
</dbReference>
<sequence>MSLSVFAIILLGAALHATWNAVVKGGVDKLLTTCMIASAASLIALAAIPFLALPARESWPFIGASVVLQVLYFVLVASTYRIADMSQTYPIMRGTAPLLVALVSVLVLHEPLSAFAWLGIGVICLGILSMAAAPSAGHNKGLVLALINALVIAGYTLIDGLGVRKSGAPAAYTLWIFLLTGIPLAAWALAARRAAFCHYVAHHWRLGAIGGAGTVASYGLALWAMTHAPIATVSALRETSILFGVVISAWVLKEQLTRVRMIAACIIAAGAMVLRLG</sequence>
<keyword evidence="5" id="KW-0441">Lipid A biosynthesis</keyword>
<evidence type="ECO:0000256" key="9">
    <source>
        <dbReference type="ARBA" id="ARBA00023098"/>
    </source>
</evidence>
<dbReference type="PANTHER" id="PTHR30561:SF9">
    <property type="entry name" value="4-AMINO-4-DEOXY-L-ARABINOSE-PHOSPHOUNDECAPRENOL FLIPPASE SUBUNIT ARNF-RELATED"/>
    <property type="match status" value="1"/>
</dbReference>
<feature type="transmembrane region" description="Helical" evidence="11">
    <location>
        <begin position="115"/>
        <end position="135"/>
    </location>
</feature>
<dbReference type="Gene3D" id="1.10.3730.20">
    <property type="match status" value="2"/>
</dbReference>
<feature type="transmembrane region" description="Helical" evidence="11">
    <location>
        <begin position="235"/>
        <end position="252"/>
    </location>
</feature>
<feature type="transmembrane region" description="Helical" evidence="11">
    <location>
        <begin position="170"/>
        <end position="190"/>
    </location>
</feature>
<evidence type="ECO:0000256" key="7">
    <source>
        <dbReference type="ARBA" id="ARBA00022985"/>
    </source>
</evidence>
<dbReference type="GO" id="GO:0009103">
    <property type="term" value="P:lipopolysaccharide biosynthetic process"/>
    <property type="evidence" value="ECO:0007669"/>
    <property type="project" value="UniProtKB-KW"/>
</dbReference>
<keyword evidence="8 11" id="KW-1133">Transmembrane helix</keyword>
<gene>
    <name evidence="13" type="ORF">AO063_08240</name>
</gene>
<feature type="transmembrane region" description="Helical" evidence="11">
    <location>
        <begin position="141"/>
        <end position="158"/>
    </location>
</feature>
<evidence type="ECO:0000256" key="2">
    <source>
        <dbReference type="ARBA" id="ARBA00022475"/>
    </source>
</evidence>
<evidence type="ECO:0000256" key="8">
    <source>
        <dbReference type="ARBA" id="ARBA00022989"/>
    </source>
</evidence>
<feature type="transmembrane region" description="Helical" evidence="11">
    <location>
        <begin position="30"/>
        <end position="52"/>
    </location>
</feature>
<keyword evidence="9" id="KW-0443">Lipid metabolism</keyword>
<keyword evidence="4" id="KW-0997">Cell inner membrane</keyword>
<dbReference type="PANTHER" id="PTHR30561">
    <property type="entry name" value="SMR FAMILY PROTON-DEPENDENT DRUG EFFLUX TRANSPORTER SUGE"/>
    <property type="match status" value="1"/>
</dbReference>
<dbReference type="Proteomes" id="UP000054197">
    <property type="component" value="Unassembled WGS sequence"/>
</dbReference>
<feature type="transmembrane region" description="Helical" evidence="11">
    <location>
        <begin position="258"/>
        <end position="276"/>
    </location>
</feature>
<evidence type="ECO:0000256" key="10">
    <source>
        <dbReference type="ARBA" id="ARBA00023136"/>
    </source>
</evidence>
<dbReference type="GO" id="GO:0009245">
    <property type="term" value="P:lipid A biosynthetic process"/>
    <property type="evidence" value="ECO:0007669"/>
    <property type="project" value="UniProtKB-KW"/>
</dbReference>
<feature type="domain" description="EamA" evidence="12">
    <location>
        <begin position="140"/>
        <end position="274"/>
    </location>
</feature>
<evidence type="ECO:0000256" key="3">
    <source>
        <dbReference type="ARBA" id="ARBA00022516"/>
    </source>
</evidence>
<dbReference type="RefSeq" id="WP_058419233.1">
    <property type="nucleotide sequence ID" value="NZ_LKEF01000001.1"/>
</dbReference>
<name>A0A0W0I5U3_PSEFL</name>
<reference evidence="13 14" key="1">
    <citation type="submission" date="2015-09" db="EMBL/GenBank/DDBJ databases">
        <title>Genome sequence of ICMP 11288.</title>
        <authorList>
            <person name="Visnovsky S."/>
            <person name="Lu A."/>
            <person name="Panda P."/>
            <person name="Pitman A."/>
        </authorList>
    </citation>
    <scope>NUCLEOTIDE SEQUENCE [LARGE SCALE GENOMIC DNA]</scope>
    <source>
        <strain evidence="13 14">ICMP 11288</strain>
    </source>
</reference>
<feature type="transmembrane region" description="Helical" evidence="11">
    <location>
        <begin position="59"/>
        <end position="83"/>
    </location>
</feature>
<evidence type="ECO:0000313" key="13">
    <source>
        <dbReference type="EMBL" id="KTB68456.1"/>
    </source>
</evidence>
<dbReference type="GO" id="GO:0022857">
    <property type="term" value="F:transmembrane transporter activity"/>
    <property type="evidence" value="ECO:0007669"/>
    <property type="project" value="InterPro"/>
</dbReference>
<organism evidence="13 14">
    <name type="scientific">Pseudomonas fluorescens ICMP 11288</name>
    <dbReference type="NCBI Taxonomy" id="1198309"/>
    <lineage>
        <taxon>Bacteria</taxon>
        <taxon>Pseudomonadati</taxon>
        <taxon>Pseudomonadota</taxon>
        <taxon>Gammaproteobacteria</taxon>
        <taxon>Pseudomonadales</taxon>
        <taxon>Pseudomonadaceae</taxon>
        <taxon>Pseudomonas</taxon>
    </lineage>
</organism>
<dbReference type="AlphaFoldDB" id="A0A0W0I5U3"/>
<keyword evidence="7" id="KW-0448">Lipopolysaccharide biosynthesis</keyword>
<evidence type="ECO:0000313" key="14">
    <source>
        <dbReference type="Proteomes" id="UP000054197"/>
    </source>
</evidence>
<feature type="transmembrane region" description="Helical" evidence="11">
    <location>
        <begin position="89"/>
        <end position="108"/>
    </location>
</feature>
<keyword evidence="3" id="KW-0444">Lipid biosynthesis</keyword>
<keyword evidence="2" id="KW-1003">Cell membrane</keyword>
<keyword evidence="6 11" id="KW-0812">Transmembrane</keyword>